<evidence type="ECO:0000313" key="4">
    <source>
        <dbReference type="EMBL" id="KAA8823386.1"/>
    </source>
</evidence>
<dbReference type="PANTHER" id="PTHR34704">
    <property type="entry name" value="ATPASE"/>
    <property type="match status" value="1"/>
</dbReference>
<name>A0A5J5E2J4_9BIFI</name>
<dbReference type="Proteomes" id="UP000374630">
    <property type="component" value="Unassembled WGS sequence"/>
</dbReference>
<reference evidence="5 6" key="1">
    <citation type="journal article" date="2019" name="Syst. Appl. Microbiol.">
        <title>Characterization of Bifidobacterium species in feaces of the Egyptian fruit bat: Description of B. vespertilionis sp. nov. and B. rousetti sp. nov.</title>
        <authorList>
            <person name="Modesto M."/>
            <person name="Satti M."/>
            <person name="Watanabe K."/>
            <person name="Puglisi E."/>
            <person name="Morelli L."/>
            <person name="Huang C.-H."/>
            <person name="Liou J.-S."/>
            <person name="Miyashita M."/>
            <person name="Tamura T."/>
            <person name="Saito S."/>
            <person name="Mori K."/>
            <person name="Huang L."/>
            <person name="Sciavilla P."/>
            <person name="Sandri C."/>
            <person name="Spiezio C."/>
            <person name="Vitali F."/>
            <person name="Cavalieri D."/>
            <person name="Perpetuini G."/>
            <person name="Tofalo R."/>
            <person name="Bonetti A."/>
            <person name="Arita M."/>
            <person name="Mattarelli P."/>
        </authorList>
    </citation>
    <scope>NUCLEOTIDE SEQUENCE [LARGE SCALE GENOMIC DNA]</scope>
    <source>
        <strain evidence="3 6">RST16</strain>
        <strain evidence="4 5">RST8</strain>
    </source>
</reference>
<organism evidence="4 5">
    <name type="scientific">Bifidobacterium vespertilionis</name>
    <dbReference type="NCBI Taxonomy" id="2562524"/>
    <lineage>
        <taxon>Bacteria</taxon>
        <taxon>Bacillati</taxon>
        <taxon>Actinomycetota</taxon>
        <taxon>Actinomycetes</taxon>
        <taxon>Bifidobacteriales</taxon>
        <taxon>Bifidobacteriaceae</taxon>
        <taxon>Bifidobacterium</taxon>
    </lineage>
</organism>
<evidence type="ECO:0000259" key="1">
    <source>
        <dbReference type="Pfam" id="PF01637"/>
    </source>
</evidence>
<accession>A0A5J5E2J4</accession>
<keyword evidence="4" id="KW-0067">ATP-binding</keyword>
<dbReference type="InterPro" id="IPR036390">
    <property type="entry name" value="WH_DNA-bd_sf"/>
</dbReference>
<dbReference type="GO" id="GO:0005524">
    <property type="term" value="F:ATP binding"/>
    <property type="evidence" value="ECO:0007669"/>
    <property type="project" value="UniProtKB-KW"/>
</dbReference>
<dbReference type="Proteomes" id="UP000345527">
    <property type="component" value="Unassembled WGS sequence"/>
</dbReference>
<gene>
    <name evidence="4" type="ORF">EM848_05415</name>
    <name evidence="3" type="ORF">EMO90_08215</name>
</gene>
<dbReference type="RefSeq" id="WP_150353919.1">
    <property type="nucleotide sequence ID" value="NZ_RZNZ01000010.1"/>
</dbReference>
<dbReference type="Gene3D" id="3.40.50.300">
    <property type="entry name" value="P-loop containing nucleotide triphosphate hydrolases"/>
    <property type="match status" value="1"/>
</dbReference>
<dbReference type="InterPro" id="IPR011335">
    <property type="entry name" value="Restrct_endonuc-II-like"/>
</dbReference>
<dbReference type="InterPro" id="IPR004256">
    <property type="entry name" value="DUF234"/>
</dbReference>
<dbReference type="InterPro" id="IPR011579">
    <property type="entry name" value="ATPase_dom"/>
</dbReference>
<dbReference type="AlphaFoldDB" id="A0A5J5E2J4"/>
<feature type="domain" description="ATPase" evidence="1">
    <location>
        <begin position="3"/>
        <end position="208"/>
    </location>
</feature>
<evidence type="ECO:0000313" key="3">
    <source>
        <dbReference type="EMBL" id="KAA8819606.1"/>
    </source>
</evidence>
<sequence>MAFIGRDDDLRFLHDSYEDQRAQLIVLYGRRRIGKTETLSHFAHGKPTLFFSAQTGTRQEQLTEFSRRMFEEGAPAGKYLRQYPDWQTALGDLTDLPEPANGRRRLVIIDEFPYLVRSDPSLSSILQNLWDHKLRHSNLMIVLCGSAMSFMEKELLSEKAPLYGRATGIMKMTPMPYWDAIRFFPGYSDEDKALAYSILGGVPQYLATFDPERGLGDNVKRYILRRGSALYSEPEILMREEFREPAKYSTIIRAIALGDTRLNDIATHTLIPVTALGFYLSSLIEVGIVEREFPVTAKPAEHTKGTRGIYRLADDYFSFWYTFVYPNRSALDSGDVDGVWEENMRPMLHDYASRAFERMCAAWLMRESLQGMLPFRVNRIGRWWDRTDEMDVVALDRTGLKAIAGECKFRSAPMDPSMLDLLRTRAAKLKPQELQLMLFSLSGFTEKLSRIASEDENVRLVELREMLTPKAQ</sequence>
<dbReference type="PANTHER" id="PTHR34704:SF1">
    <property type="entry name" value="ATPASE"/>
    <property type="match status" value="1"/>
</dbReference>
<evidence type="ECO:0000313" key="5">
    <source>
        <dbReference type="Proteomes" id="UP000345527"/>
    </source>
</evidence>
<dbReference type="SUPFAM" id="SSF52980">
    <property type="entry name" value="Restriction endonuclease-like"/>
    <property type="match status" value="1"/>
</dbReference>
<dbReference type="Pfam" id="PF03008">
    <property type="entry name" value="DUF234"/>
    <property type="match status" value="1"/>
</dbReference>
<protein>
    <submittedName>
        <fullName evidence="4">ATP-binding protein</fullName>
    </submittedName>
</protein>
<evidence type="ECO:0000313" key="6">
    <source>
        <dbReference type="Proteomes" id="UP000374630"/>
    </source>
</evidence>
<proteinExistence type="predicted"/>
<comment type="caution">
    <text evidence="4">The sequence shown here is derived from an EMBL/GenBank/DDBJ whole genome shotgun (WGS) entry which is preliminary data.</text>
</comment>
<dbReference type="EMBL" id="RZNZ01000010">
    <property type="protein sequence ID" value="KAA8819606.1"/>
    <property type="molecule type" value="Genomic_DNA"/>
</dbReference>
<dbReference type="InterPro" id="IPR027417">
    <property type="entry name" value="P-loop_NTPase"/>
</dbReference>
<keyword evidence="6" id="KW-1185">Reference proteome</keyword>
<dbReference type="SUPFAM" id="SSF46785">
    <property type="entry name" value="Winged helix' DNA-binding domain"/>
    <property type="match status" value="1"/>
</dbReference>
<dbReference type="Pfam" id="PF01637">
    <property type="entry name" value="ATPase_2"/>
    <property type="match status" value="1"/>
</dbReference>
<dbReference type="EMBL" id="RZOA01000009">
    <property type="protein sequence ID" value="KAA8823386.1"/>
    <property type="molecule type" value="Genomic_DNA"/>
</dbReference>
<dbReference type="OrthoDB" id="9813134at2"/>
<feature type="domain" description="DUF234" evidence="2">
    <location>
        <begin position="320"/>
        <end position="411"/>
    </location>
</feature>
<dbReference type="SUPFAM" id="SSF52540">
    <property type="entry name" value="P-loop containing nucleoside triphosphate hydrolases"/>
    <property type="match status" value="1"/>
</dbReference>
<evidence type="ECO:0000259" key="2">
    <source>
        <dbReference type="Pfam" id="PF03008"/>
    </source>
</evidence>
<keyword evidence="4" id="KW-0547">Nucleotide-binding</keyword>